<gene>
    <name evidence="1" type="ORF">S01H4_64298</name>
</gene>
<dbReference type="EMBL" id="BART01038941">
    <property type="protein sequence ID" value="GAH09136.1"/>
    <property type="molecule type" value="Genomic_DNA"/>
</dbReference>
<comment type="caution">
    <text evidence="1">The sequence shown here is derived from an EMBL/GenBank/DDBJ whole genome shotgun (WGS) entry which is preliminary data.</text>
</comment>
<reference evidence="1" key="1">
    <citation type="journal article" date="2014" name="Front. Microbiol.">
        <title>High frequency of phylogenetically diverse reductive dehalogenase-homologous genes in deep subseafloor sedimentary metagenomes.</title>
        <authorList>
            <person name="Kawai M."/>
            <person name="Futagami T."/>
            <person name="Toyoda A."/>
            <person name="Takaki Y."/>
            <person name="Nishi S."/>
            <person name="Hori S."/>
            <person name="Arai W."/>
            <person name="Tsubouchi T."/>
            <person name="Morono Y."/>
            <person name="Uchiyama I."/>
            <person name="Ito T."/>
            <person name="Fujiyama A."/>
            <person name="Inagaki F."/>
            <person name="Takami H."/>
        </authorList>
    </citation>
    <scope>NUCLEOTIDE SEQUENCE</scope>
    <source>
        <strain evidence="1">Expedition CK06-06</strain>
    </source>
</reference>
<accession>X1CL61</accession>
<protein>
    <submittedName>
        <fullName evidence="1">Uncharacterized protein</fullName>
    </submittedName>
</protein>
<dbReference type="AlphaFoldDB" id="X1CL61"/>
<feature type="non-terminal residue" evidence="1">
    <location>
        <position position="1"/>
    </location>
</feature>
<organism evidence="1">
    <name type="scientific">marine sediment metagenome</name>
    <dbReference type="NCBI Taxonomy" id="412755"/>
    <lineage>
        <taxon>unclassified sequences</taxon>
        <taxon>metagenomes</taxon>
        <taxon>ecological metagenomes</taxon>
    </lineage>
</organism>
<evidence type="ECO:0000313" key="1">
    <source>
        <dbReference type="EMBL" id="GAH09136.1"/>
    </source>
</evidence>
<proteinExistence type="predicted"/>
<sequence length="55" mass="6453">ELIRLEWVPWTRKIISSIMPMYNLTVEGIEEAMDYLRTGGKNQYTTVQMLKGLAY</sequence>
<name>X1CL61_9ZZZZ</name>